<proteinExistence type="inferred from homology"/>
<dbReference type="GO" id="GO:0008233">
    <property type="term" value="F:peptidase activity"/>
    <property type="evidence" value="ECO:0007669"/>
    <property type="project" value="UniProtKB-KW"/>
</dbReference>
<dbReference type="PROSITE" id="PS00134">
    <property type="entry name" value="TRYPSIN_HIS"/>
    <property type="match status" value="2"/>
</dbReference>
<dbReference type="InterPro" id="IPR051487">
    <property type="entry name" value="Ser/Thr_Proteases_Immune/Dev"/>
</dbReference>
<evidence type="ECO:0000256" key="1">
    <source>
        <dbReference type="ARBA" id="ARBA00023157"/>
    </source>
</evidence>
<evidence type="ECO:0000313" key="7">
    <source>
        <dbReference type="Proteomes" id="UP001623349"/>
    </source>
</evidence>
<dbReference type="InterPro" id="IPR018114">
    <property type="entry name" value="TRYPSIN_HIS"/>
</dbReference>
<feature type="signal peptide" evidence="4">
    <location>
        <begin position="1"/>
        <end position="36"/>
    </location>
</feature>
<dbReference type="PRINTS" id="PR00722">
    <property type="entry name" value="CHYMOTRYPSIN"/>
</dbReference>
<dbReference type="InterPro" id="IPR043504">
    <property type="entry name" value="Peptidase_S1_PA_chymotrypsin"/>
</dbReference>
<keyword evidence="6" id="KW-0645">Protease</keyword>
<dbReference type="EMBL" id="BAAFST010000009">
    <property type="protein sequence ID" value="GAB1294741.1"/>
    <property type="molecule type" value="Genomic_DNA"/>
</dbReference>
<evidence type="ECO:0000256" key="4">
    <source>
        <dbReference type="SAM" id="SignalP"/>
    </source>
</evidence>
<evidence type="ECO:0000256" key="3">
    <source>
        <dbReference type="SAM" id="Phobius"/>
    </source>
</evidence>
<keyword evidence="6" id="KW-0378">Hydrolase</keyword>
<feature type="chain" id="PRO_5045510738" evidence="4">
    <location>
        <begin position="37"/>
        <end position="615"/>
    </location>
</feature>
<keyword evidence="3" id="KW-0472">Membrane</keyword>
<dbReference type="Pfam" id="PF00089">
    <property type="entry name" value="Trypsin"/>
    <property type="match status" value="3"/>
</dbReference>
<gene>
    <name evidence="6" type="ORF">APTSU1_000997400</name>
</gene>
<keyword evidence="1" id="KW-1015">Disulfide bond</keyword>
<dbReference type="InterPro" id="IPR001314">
    <property type="entry name" value="Peptidase_S1A"/>
</dbReference>
<dbReference type="InterPro" id="IPR009003">
    <property type="entry name" value="Peptidase_S1_PA"/>
</dbReference>
<dbReference type="InterPro" id="IPR001254">
    <property type="entry name" value="Trypsin_dom"/>
</dbReference>
<organism evidence="6 7">
    <name type="scientific">Apodemus speciosus</name>
    <name type="common">Large Japanese field mouse</name>
    <dbReference type="NCBI Taxonomy" id="105296"/>
    <lineage>
        <taxon>Eukaryota</taxon>
        <taxon>Metazoa</taxon>
        <taxon>Chordata</taxon>
        <taxon>Craniata</taxon>
        <taxon>Vertebrata</taxon>
        <taxon>Euteleostomi</taxon>
        <taxon>Mammalia</taxon>
        <taxon>Eutheria</taxon>
        <taxon>Euarchontoglires</taxon>
        <taxon>Glires</taxon>
        <taxon>Rodentia</taxon>
        <taxon>Myomorpha</taxon>
        <taxon>Muroidea</taxon>
        <taxon>Muridae</taxon>
        <taxon>Murinae</taxon>
        <taxon>Apodemus</taxon>
    </lineage>
</organism>
<dbReference type="PANTHER" id="PTHR24256">
    <property type="entry name" value="TRYPTASE-RELATED"/>
    <property type="match status" value="1"/>
</dbReference>
<dbReference type="PROSITE" id="PS50240">
    <property type="entry name" value="TRYPSIN_DOM"/>
    <property type="match status" value="2"/>
</dbReference>
<evidence type="ECO:0000259" key="5">
    <source>
        <dbReference type="PROSITE" id="PS50240"/>
    </source>
</evidence>
<dbReference type="GO" id="GO:0006508">
    <property type="term" value="P:proteolysis"/>
    <property type="evidence" value="ECO:0007669"/>
    <property type="project" value="UniProtKB-KW"/>
</dbReference>
<dbReference type="Proteomes" id="UP001623349">
    <property type="component" value="Unassembled WGS sequence"/>
</dbReference>
<feature type="domain" description="Peptidase S1" evidence="5">
    <location>
        <begin position="44"/>
        <end position="331"/>
    </location>
</feature>
<comment type="similarity">
    <text evidence="2">Belongs to the peptidase S1 family. CLIP subfamily.</text>
</comment>
<sequence length="615" mass="68900">MATSLRGLVAGPGSLSRWILTCFAALLLQPPRPNLGYNENHIEPVCGTPWWPDSLEESHHWPWEVSLQIENEHVCGGALISRSWVVSAAHCIQSNKEYSVMLGSSTLHPNGSSWALKIPVGDIIMHPKYWGRNFVRSDVALLCLETPVVFNKYVQPICLPEQDFSLKVGTKCWVTGWGHVKPHPSGVPQQSLPGEETPEPRPCLPRGVLCPPALQRKTLGSEMPRSKVTLTPELWEAEVFIIDNKNCDSILHKKTFYPRGIPLIRKNMICTTNYGEDLCYGDPGGPLACEVDGRWILAGIFSWEKACAKVPNLSVYTRITKYTVWIKQQGPWFWSCGQTNISCKVVDGKVVEVGKWPWQVSILFLGMYVCSGSLIHHHWVLTAAHCLQRSKNPANYTVKVGVQTLPDNSSSELLVNSIVIHENFINHMSHDIAILKLKYPVTWSPLIQPICLPAINFKPSIGTMCWVIGWGLEKAKGTPKTPYSVQGLAVRIVNNEICNHRYQFLLLKNQKKFIGNDMLCTSSEWGLDTCQDTSGSSLVCQMNKTWVQMGVVSWNFGCGRRQFPSVYTSTSHFTQWIKRQIGDLKFASMAVPSFLSPFILTGYILLVSLGSLWLL</sequence>
<keyword evidence="3" id="KW-1133">Transmembrane helix</keyword>
<dbReference type="CDD" id="cd00190">
    <property type="entry name" value="Tryp_SPc"/>
    <property type="match status" value="2"/>
</dbReference>
<keyword evidence="7" id="KW-1185">Reference proteome</keyword>
<keyword evidence="3" id="KW-0812">Transmembrane</keyword>
<dbReference type="Gene3D" id="2.40.10.10">
    <property type="entry name" value="Trypsin-like serine proteases"/>
    <property type="match status" value="4"/>
</dbReference>
<reference evidence="6 7" key="1">
    <citation type="submission" date="2024-08" db="EMBL/GenBank/DDBJ databases">
        <title>The draft genome of Apodemus speciosus.</title>
        <authorList>
            <person name="Nabeshima K."/>
            <person name="Suzuki S."/>
            <person name="Onuma M."/>
        </authorList>
    </citation>
    <scope>NUCLEOTIDE SEQUENCE [LARGE SCALE GENOMIC DNA]</scope>
    <source>
        <strain evidence="6">IB14-021</strain>
    </source>
</reference>
<feature type="domain" description="Peptidase S1" evidence="5">
    <location>
        <begin position="345"/>
        <end position="582"/>
    </location>
</feature>
<evidence type="ECO:0000256" key="2">
    <source>
        <dbReference type="ARBA" id="ARBA00024195"/>
    </source>
</evidence>
<keyword evidence="4" id="KW-0732">Signal</keyword>
<dbReference type="SUPFAM" id="SSF50494">
    <property type="entry name" value="Trypsin-like serine proteases"/>
    <property type="match status" value="2"/>
</dbReference>
<name>A0ABQ0F648_APOSI</name>
<feature type="transmembrane region" description="Helical" evidence="3">
    <location>
        <begin position="594"/>
        <end position="614"/>
    </location>
</feature>
<accession>A0ABQ0F648</accession>
<dbReference type="SMART" id="SM00020">
    <property type="entry name" value="Tryp_SPc"/>
    <property type="match status" value="2"/>
</dbReference>
<protein>
    <submittedName>
        <fullName evidence="6">Serine protease 46</fullName>
    </submittedName>
</protein>
<comment type="caution">
    <text evidence="6">The sequence shown here is derived from an EMBL/GenBank/DDBJ whole genome shotgun (WGS) entry which is preliminary data.</text>
</comment>
<evidence type="ECO:0000313" key="6">
    <source>
        <dbReference type="EMBL" id="GAB1294741.1"/>
    </source>
</evidence>